<feature type="transmembrane region" description="Helical" evidence="1">
    <location>
        <begin position="70"/>
        <end position="92"/>
    </location>
</feature>
<dbReference type="EMBL" id="SCWE01000002">
    <property type="protein sequence ID" value="TDM01760.1"/>
    <property type="molecule type" value="Genomic_DNA"/>
</dbReference>
<name>A0A4R6BJG3_9STAP</name>
<proteinExistence type="predicted"/>
<keyword evidence="3" id="KW-1185">Reference proteome</keyword>
<feature type="transmembrane region" description="Helical" evidence="1">
    <location>
        <begin position="6"/>
        <end position="25"/>
    </location>
</feature>
<dbReference type="Pfam" id="PF12650">
    <property type="entry name" value="DUF3784"/>
    <property type="match status" value="1"/>
</dbReference>
<comment type="caution">
    <text evidence="2">The sequence shown here is derived from an EMBL/GenBank/DDBJ whole genome shotgun (WGS) entry which is preliminary data.</text>
</comment>
<dbReference type="OrthoDB" id="2082701at2"/>
<dbReference type="AlphaFoldDB" id="A0A4R6BJG3"/>
<accession>A0A4R6BJG3</accession>
<organism evidence="2 3">
    <name type="scientific">Macrococcus hajekii</name>
    <dbReference type="NCBI Taxonomy" id="198482"/>
    <lineage>
        <taxon>Bacteria</taxon>
        <taxon>Bacillati</taxon>
        <taxon>Bacillota</taxon>
        <taxon>Bacilli</taxon>
        <taxon>Bacillales</taxon>
        <taxon>Staphylococcaceae</taxon>
        <taxon>Macrococcus</taxon>
    </lineage>
</organism>
<evidence type="ECO:0000313" key="3">
    <source>
        <dbReference type="Proteomes" id="UP000295328"/>
    </source>
</evidence>
<protein>
    <submittedName>
        <fullName evidence="2">DUF3784 domain-containing protein</fullName>
    </submittedName>
</protein>
<dbReference type="InterPro" id="IPR017259">
    <property type="entry name" value="UCP037672"/>
</dbReference>
<reference evidence="2 3" key="1">
    <citation type="submission" date="2019-01" db="EMBL/GenBank/DDBJ databases">
        <title>Draft genome sequences of the type strains of six Macrococcus species.</title>
        <authorList>
            <person name="Mazhar S."/>
            <person name="Altermann E."/>
            <person name="Hill C."/>
            <person name="Mcauliffe O."/>
        </authorList>
    </citation>
    <scope>NUCLEOTIDE SEQUENCE [LARGE SCALE GENOMIC DNA]</scope>
    <source>
        <strain evidence="2 3">CCM4809</strain>
    </source>
</reference>
<keyword evidence="1" id="KW-0472">Membrane</keyword>
<gene>
    <name evidence="2" type="ORF">ERX37_05995</name>
</gene>
<evidence type="ECO:0000256" key="1">
    <source>
        <dbReference type="SAM" id="Phobius"/>
    </source>
</evidence>
<keyword evidence="1" id="KW-0812">Transmembrane</keyword>
<dbReference type="RefSeq" id="WP_133429779.1">
    <property type="nucleotide sequence ID" value="NZ_BMCC01000003.1"/>
</dbReference>
<dbReference type="Proteomes" id="UP000295328">
    <property type="component" value="Unassembled WGS sequence"/>
</dbReference>
<evidence type="ECO:0000313" key="2">
    <source>
        <dbReference type="EMBL" id="TDM01760.1"/>
    </source>
</evidence>
<keyword evidence="1" id="KW-1133">Transmembrane helix</keyword>
<feature type="transmembrane region" description="Helical" evidence="1">
    <location>
        <begin position="46"/>
        <end position="64"/>
    </location>
</feature>
<sequence length="98" mass="10916">MIIVVLLFLIIGVVMLSGRGSFLVAGYNTMSEEEKKKYNGKRTTQAVGVFVLFTAVYMMMLEFTEVPEGILIGILVVIGIVITVLINIHPYFKNDSEK</sequence>